<name>A0ABW8BPC7_9GAMM</name>
<evidence type="ECO:0000313" key="2">
    <source>
        <dbReference type="Proteomes" id="UP001614338"/>
    </source>
</evidence>
<dbReference type="EMBL" id="JBITWC010000004">
    <property type="protein sequence ID" value="MFI8749058.1"/>
    <property type="molecule type" value="Genomic_DNA"/>
</dbReference>
<dbReference type="RefSeq" id="WP_399842263.1">
    <property type="nucleotide sequence ID" value="NZ_JBITWC010000004.1"/>
</dbReference>
<comment type="caution">
    <text evidence="1">The sequence shown here is derived from an EMBL/GenBank/DDBJ whole genome shotgun (WGS) entry which is preliminary data.</text>
</comment>
<evidence type="ECO:0000313" key="1">
    <source>
        <dbReference type="EMBL" id="MFI8749058.1"/>
    </source>
</evidence>
<keyword evidence="2" id="KW-1185">Reference proteome</keyword>
<gene>
    <name evidence="1" type="ORF">ACIGG6_03480</name>
</gene>
<sequence>MSEQRVVSPTSYPEKAAHEAVVALCETGAFGIGNEHKAMGAGDGEALAEAVIAFHKKLTAYYKEL</sequence>
<proteinExistence type="predicted"/>
<accession>A0ABW8BPC7</accession>
<protein>
    <submittedName>
        <fullName evidence="1">Uncharacterized protein</fullName>
    </submittedName>
</protein>
<organism evidence="1 2">
    <name type="scientific">Vreelandella lionensis</name>
    <dbReference type="NCBI Taxonomy" id="1144478"/>
    <lineage>
        <taxon>Bacteria</taxon>
        <taxon>Pseudomonadati</taxon>
        <taxon>Pseudomonadota</taxon>
        <taxon>Gammaproteobacteria</taxon>
        <taxon>Oceanospirillales</taxon>
        <taxon>Halomonadaceae</taxon>
        <taxon>Vreelandella</taxon>
    </lineage>
</organism>
<dbReference type="Proteomes" id="UP001614338">
    <property type="component" value="Unassembled WGS sequence"/>
</dbReference>
<reference evidence="1 2" key="1">
    <citation type="submission" date="2024-10" db="EMBL/GenBank/DDBJ databases">
        <title>The Natural Products Discovery Center: Release of the First 8490 Sequenced Strains for Exploring Actinobacteria Biosynthetic Diversity.</title>
        <authorList>
            <person name="Kalkreuter E."/>
            <person name="Kautsar S.A."/>
            <person name="Yang D."/>
            <person name="Bader C.D."/>
            <person name="Teijaro C.N."/>
            <person name="Fluegel L."/>
            <person name="Davis C.M."/>
            <person name="Simpson J.R."/>
            <person name="Lauterbach L."/>
            <person name="Steele A.D."/>
            <person name="Gui C."/>
            <person name="Meng S."/>
            <person name="Li G."/>
            <person name="Viehrig K."/>
            <person name="Ye F."/>
            <person name="Su P."/>
            <person name="Kiefer A.F."/>
            <person name="Nichols A."/>
            <person name="Cepeda A.J."/>
            <person name="Yan W."/>
            <person name="Fan B."/>
            <person name="Jiang Y."/>
            <person name="Adhikari A."/>
            <person name="Zheng C.-J."/>
            <person name="Schuster L."/>
            <person name="Cowan T.M."/>
            <person name="Smanski M.J."/>
            <person name="Chevrette M.G."/>
            <person name="De Carvalho L.P.S."/>
            <person name="Shen B."/>
        </authorList>
    </citation>
    <scope>NUCLEOTIDE SEQUENCE [LARGE SCALE GENOMIC DNA]</scope>
    <source>
        <strain evidence="1 2">NPDC077409</strain>
    </source>
</reference>